<proteinExistence type="inferred from homology"/>
<keyword evidence="4" id="KW-1185">Reference proteome</keyword>
<name>A0A9W6FWN2_9BACT</name>
<organism evidence="3 4">
    <name type="scientific">Desulforhabdus amnigena</name>
    <dbReference type="NCBI Taxonomy" id="40218"/>
    <lineage>
        <taxon>Bacteria</taxon>
        <taxon>Pseudomonadati</taxon>
        <taxon>Thermodesulfobacteriota</taxon>
        <taxon>Syntrophobacteria</taxon>
        <taxon>Syntrophobacterales</taxon>
        <taxon>Syntrophobacteraceae</taxon>
        <taxon>Desulforhabdus</taxon>
    </lineage>
</organism>
<dbReference type="AlphaFoldDB" id="A0A9W6FWN2"/>
<dbReference type="RefSeq" id="WP_281796561.1">
    <property type="nucleotide sequence ID" value="NZ_BSDR01000001.1"/>
</dbReference>
<sequence>MNATRNLVAASVVFLLLTIFMTFGNVQRSWSQDTPYQNLSKMGTATEEEEPFEEEHITTSDPLEPINRAFFTFNDKFYFWFLKPVGTVYGKVVPEGLRIGIKNAYRNVQFPVRVVNNTLQGKFKGAGIELSRFVINSALGFGGMIDIADRHFDLQPYEEDSGQTLGFYGMKPMLYINWPFLGPSTVRDTIGEVSDGFLNPLFYLSPNFYVSGGVKGGTIMNNASLRIGEYEDFKASALDPYVSMRDAYLNYRAREIKR</sequence>
<evidence type="ECO:0000256" key="2">
    <source>
        <dbReference type="ARBA" id="ARBA00022729"/>
    </source>
</evidence>
<dbReference type="PANTHER" id="PTHR30035:SF3">
    <property type="entry name" value="INTERMEMBRANE PHOSPHOLIPID TRANSPORT SYSTEM LIPOPROTEIN MLAA"/>
    <property type="match status" value="1"/>
</dbReference>
<evidence type="ECO:0000313" key="4">
    <source>
        <dbReference type="Proteomes" id="UP001144372"/>
    </source>
</evidence>
<reference evidence="3" key="1">
    <citation type="submission" date="2022-12" db="EMBL/GenBank/DDBJ databases">
        <title>Reference genome sequencing for broad-spectrum identification of bacterial and archaeal isolates by mass spectrometry.</title>
        <authorList>
            <person name="Sekiguchi Y."/>
            <person name="Tourlousse D.M."/>
        </authorList>
    </citation>
    <scope>NUCLEOTIDE SEQUENCE</scope>
    <source>
        <strain evidence="3">ASRB1</strain>
    </source>
</reference>
<gene>
    <name evidence="3" type="ORF">DAMNIGENAA_37090</name>
</gene>
<dbReference type="EMBL" id="BSDR01000001">
    <property type="protein sequence ID" value="GLI36276.1"/>
    <property type="molecule type" value="Genomic_DNA"/>
</dbReference>
<dbReference type="PANTHER" id="PTHR30035">
    <property type="entry name" value="LIPOPROTEIN VACJ-RELATED"/>
    <property type="match status" value="1"/>
</dbReference>
<dbReference type="Proteomes" id="UP001144372">
    <property type="component" value="Unassembled WGS sequence"/>
</dbReference>
<keyword evidence="2" id="KW-0732">Signal</keyword>
<protein>
    <recommendedName>
        <fullName evidence="5">VacJ family lipoprotein</fullName>
    </recommendedName>
</protein>
<comment type="caution">
    <text evidence="3">The sequence shown here is derived from an EMBL/GenBank/DDBJ whole genome shotgun (WGS) entry which is preliminary data.</text>
</comment>
<dbReference type="Pfam" id="PF04333">
    <property type="entry name" value="MlaA"/>
    <property type="match status" value="1"/>
</dbReference>
<dbReference type="PRINTS" id="PR01805">
    <property type="entry name" value="VACJLIPOPROT"/>
</dbReference>
<evidence type="ECO:0000313" key="3">
    <source>
        <dbReference type="EMBL" id="GLI36276.1"/>
    </source>
</evidence>
<accession>A0A9W6FWN2</accession>
<dbReference type="GO" id="GO:0120010">
    <property type="term" value="P:intermembrane phospholipid transfer"/>
    <property type="evidence" value="ECO:0007669"/>
    <property type="project" value="TreeGrafter"/>
</dbReference>
<comment type="similarity">
    <text evidence="1">Belongs to the MlaA family.</text>
</comment>
<evidence type="ECO:0000256" key="1">
    <source>
        <dbReference type="ARBA" id="ARBA00010634"/>
    </source>
</evidence>
<evidence type="ECO:0008006" key="5">
    <source>
        <dbReference type="Google" id="ProtNLM"/>
    </source>
</evidence>
<dbReference type="GO" id="GO:0016020">
    <property type="term" value="C:membrane"/>
    <property type="evidence" value="ECO:0007669"/>
    <property type="project" value="InterPro"/>
</dbReference>
<dbReference type="InterPro" id="IPR007428">
    <property type="entry name" value="MlaA"/>
</dbReference>